<dbReference type="EMBL" id="CASHTH010002703">
    <property type="protein sequence ID" value="CAI8033921.1"/>
    <property type="molecule type" value="Genomic_DNA"/>
</dbReference>
<protein>
    <submittedName>
        <fullName evidence="2">Uncharacterized protein</fullName>
    </submittedName>
</protein>
<name>A0AA35SSJ2_GEOBA</name>
<sequence>MDVQHVRRIAKVSPLVELVAETSISGVFLELVTKSLISFLQFSILKRVITELCTGSQELQEKLKAYESEFNDYIRRRVCETSIYHEGRFEVFTGSQSDKKVELTIITDEYWDDSIGFVKVLDLEALVAKCLNIDRFNLQMFRIEPNCLRIRYAVSIHIAKTVFPLTNEEWKQLCHLGIVKIHCPEYFYTTDDKVGALPFKTNDQFTSIDHLIQFGEGLGMEVGELEKLWDKVLGRYHRAVQSLVVGILQESQYAVEKLVHAISHMRTPESAKTAALAVQKVVLMVECLTVLFKDVKDILLLGQLLRMPEETLAAIDSYYEEDCHKMSHMLSLWLMEDHEDPVTPLRDALNSLGKEEVSQTLVLLTSLDTHAEDVTNTLSASVDIKADDFPWKGHLMTLSNLMRVFKKVIYLDRVSNAFGMSPEAMSGDEEERLGKVSNFFLEKKLTWKHLRKLLIRHNEMQAVQFVDLMEQYVREDAPLTAVLAHEVLKKVEILGNFASTYALPEGKLL</sequence>
<keyword evidence="1" id="KW-0175">Coiled coil</keyword>
<evidence type="ECO:0000256" key="1">
    <source>
        <dbReference type="SAM" id="Coils"/>
    </source>
</evidence>
<reference evidence="2" key="1">
    <citation type="submission" date="2023-03" db="EMBL/GenBank/DDBJ databases">
        <authorList>
            <person name="Steffen K."/>
            <person name="Cardenas P."/>
        </authorList>
    </citation>
    <scope>NUCLEOTIDE SEQUENCE</scope>
</reference>
<accession>A0AA35SSJ2</accession>
<evidence type="ECO:0000313" key="2">
    <source>
        <dbReference type="EMBL" id="CAI8033921.1"/>
    </source>
</evidence>
<dbReference type="AlphaFoldDB" id="A0AA35SSJ2"/>
<dbReference type="Proteomes" id="UP001174909">
    <property type="component" value="Unassembled WGS sequence"/>
</dbReference>
<keyword evidence="3" id="KW-1185">Reference proteome</keyword>
<feature type="coiled-coil region" evidence="1">
    <location>
        <begin position="49"/>
        <end position="76"/>
    </location>
</feature>
<evidence type="ECO:0000313" key="3">
    <source>
        <dbReference type="Proteomes" id="UP001174909"/>
    </source>
</evidence>
<organism evidence="2 3">
    <name type="scientific">Geodia barretti</name>
    <name type="common">Barrett's horny sponge</name>
    <dbReference type="NCBI Taxonomy" id="519541"/>
    <lineage>
        <taxon>Eukaryota</taxon>
        <taxon>Metazoa</taxon>
        <taxon>Porifera</taxon>
        <taxon>Demospongiae</taxon>
        <taxon>Heteroscleromorpha</taxon>
        <taxon>Tetractinellida</taxon>
        <taxon>Astrophorina</taxon>
        <taxon>Geodiidae</taxon>
        <taxon>Geodia</taxon>
    </lineage>
</organism>
<gene>
    <name evidence="2" type="ORF">GBAR_LOCUS19121</name>
</gene>
<proteinExistence type="predicted"/>
<comment type="caution">
    <text evidence="2">The sequence shown here is derived from an EMBL/GenBank/DDBJ whole genome shotgun (WGS) entry which is preliminary data.</text>
</comment>